<keyword evidence="1" id="KW-1133">Transmembrane helix</keyword>
<feature type="transmembrane region" description="Helical" evidence="1">
    <location>
        <begin position="7"/>
        <end position="24"/>
    </location>
</feature>
<proteinExistence type="predicted"/>
<feature type="domain" description="Inner membrane protein YgaP-like transmembrane" evidence="2">
    <location>
        <begin position="3"/>
        <end position="55"/>
    </location>
</feature>
<dbReference type="RefSeq" id="WP_244357115.1">
    <property type="nucleotide sequence ID" value="NZ_JAJNNZ010000006.1"/>
</dbReference>
<keyword evidence="1" id="KW-0812">Transmembrane</keyword>
<accession>A0A9X1WBH7</accession>
<sequence length="62" mass="6874">MKVENGIRILAGTMLLVSLALTHFVSPWFILLSIFVGLNLIQSGFTGFCPPRKLLLKMGLKE</sequence>
<keyword evidence="4" id="KW-1185">Reference proteome</keyword>
<dbReference type="EMBL" id="JAJNNZ010000006">
    <property type="protein sequence ID" value="MCJ2377179.1"/>
    <property type="molecule type" value="Genomic_DNA"/>
</dbReference>
<evidence type="ECO:0000259" key="2">
    <source>
        <dbReference type="Pfam" id="PF11127"/>
    </source>
</evidence>
<dbReference type="Pfam" id="PF11127">
    <property type="entry name" value="YgaP-like_TM"/>
    <property type="match status" value="1"/>
</dbReference>
<gene>
    <name evidence="3" type="ORF">LNL84_10095</name>
</gene>
<dbReference type="Proteomes" id="UP001139488">
    <property type="component" value="Unassembled WGS sequence"/>
</dbReference>
<feature type="transmembrane region" description="Helical" evidence="1">
    <location>
        <begin position="30"/>
        <end position="49"/>
    </location>
</feature>
<comment type="caution">
    <text evidence="3">The sequence shown here is derived from an EMBL/GenBank/DDBJ whole genome shotgun (WGS) entry which is preliminary data.</text>
</comment>
<keyword evidence="1" id="KW-0472">Membrane</keyword>
<evidence type="ECO:0000313" key="4">
    <source>
        <dbReference type="Proteomes" id="UP001139488"/>
    </source>
</evidence>
<dbReference type="InterPro" id="IPR021309">
    <property type="entry name" value="YgaP-like_TM"/>
</dbReference>
<name>A0A9X1WBH7_9VIBR</name>
<reference evidence="3" key="1">
    <citation type="submission" date="2021-11" db="EMBL/GenBank/DDBJ databases">
        <title>Vibrio ZSDE26 sp. nov. and Vibrio ZSDZ34 sp. nov., isolated from coastal seawater in Qingdao.</title>
        <authorList>
            <person name="Zhang P."/>
        </authorList>
    </citation>
    <scope>NUCLEOTIDE SEQUENCE</scope>
    <source>
        <strain evidence="3">ZSDZ34</strain>
    </source>
</reference>
<dbReference type="AlphaFoldDB" id="A0A9X1WBH7"/>
<evidence type="ECO:0000313" key="3">
    <source>
        <dbReference type="EMBL" id="MCJ2377179.1"/>
    </source>
</evidence>
<organism evidence="3 4">
    <name type="scientific">Vibrio gelatinilyticus</name>
    <dbReference type="NCBI Taxonomy" id="2893468"/>
    <lineage>
        <taxon>Bacteria</taxon>
        <taxon>Pseudomonadati</taxon>
        <taxon>Pseudomonadota</taxon>
        <taxon>Gammaproteobacteria</taxon>
        <taxon>Vibrionales</taxon>
        <taxon>Vibrionaceae</taxon>
        <taxon>Vibrio</taxon>
    </lineage>
</organism>
<evidence type="ECO:0000256" key="1">
    <source>
        <dbReference type="SAM" id="Phobius"/>
    </source>
</evidence>
<dbReference type="Gene3D" id="6.10.140.1340">
    <property type="match status" value="1"/>
</dbReference>
<protein>
    <submittedName>
        <fullName evidence="3">DUF2892 domain-containing protein</fullName>
    </submittedName>
</protein>